<proteinExistence type="predicted"/>
<dbReference type="Proteomes" id="UP000433876">
    <property type="component" value="Unassembled WGS sequence"/>
</dbReference>
<feature type="region of interest" description="Disordered" evidence="1">
    <location>
        <begin position="44"/>
        <end position="85"/>
    </location>
</feature>
<name>A0A8S8ZWJ9_SORMA</name>
<keyword evidence="2" id="KW-1133">Transmembrane helix</keyword>
<feature type="region of interest" description="Disordered" evidence="1">
    <location>
        <begin position="1"/>
        <end position="20"/>
    </location>
</feature>
<keyword evidence="2" id="KW-0472">Membrane</keyword>
<organism evidence="3 4">
    <name type="scientific">Sordaria macrospora</name>
    <dbReference type="NCBI Taxonomy" id="5147"/>
    <lineage>
        <taxon>Eukaryota</taxon>
        <taxon>Fungi</taxon>
        <taxon>Dikarya</taxon>
        <taxon>Ascomycota</taxon>
        <taxon>Pezizomycotina</taxon>
        <taxon>Sordariomycetes</taxon>
        <taxon>Sordariomycetidae</taxon>
        <taxon>Sordariales</taxon>
        <taxon>Sordariaceae</taxon>
        <taxon>Sordaria</taxon>
    </lineage>
</organism>
<dbReference type="VEuPathDB" id="FungiDB:SMAC_05259"/>
<feature type="transmembrane region" description="Helical" evidence="2">
    <location>
        <begin position="104"/>
        <end position="131"/>
    </location>
</feature>
<keyword evidence="2" id="KW-0812">Transmembrane</keyword>
<dbReference type="EMBL" id="NMPR01000050">
    <property type="protein sequence ID" value="KAA8632655.1"/>
    <property type="molecule type" value="Genomic_DNA"/>
</dbReference>
<feature type="compositionally biased region" description="Polar residues" evidence="1">
    <location>
        <begin position="348"/>
        <end position="364"/>
    </location>
</feature>
<feature type="compositionally biased region" description="Gly residues" evidence="1">
    <location>
        <begin position="50"/>
        <end position="60"/>
    </location>
</feature>
<dbReference type="AlphaFoldDB" id="A0A8S8ZWJ9"/>
<comment type="caution">
    <text evidence="3">The sequence shown here is derived from an EMBL/GenBank/DDBJ whole genome shotgun (WGS) entry which is preliminary data.</text>
</comment>
<feature type="compositionally biased region" description="Low complexity" evidence="1">
    <location>
        <begin position="61"/>
        <end position="85"/>
    </location>
</feature>
<evidence type="ECO:0000313" key="3">
    <source>
        <dbReference type="EMBL" id="KAA8632655.1"/>
    </source>
</evidence>
<evidence type="ECO:0000256" key="2">
    <source>
        <dbReference type="SAM" id="Phobius"/>
    </source>
</evidence>
<accession>A0A8S8ZWJ9</accession>
<sequence>MPAIPTLRTRKSPPSAFTLNHIDPRNLHELRSVDDINTYLPLQLRDPSPRGGGGGGGGHSSGHSSSSRSSSSHGSSSGSSSSSSSTTVVVVGGGPRYYCSGNNLLLPVWVIILIVVLVFETMLFCVALGWFHREAKAQRKLLYPSKPRPSLNYSRIWLNAFIVASWLWIPIGLFNLIMERVINPRKGVKKDRKVFRPLVDTNSHKGLETTVSNPYKGAGVGAGAGQDPELAAVKRTNSAYSKIPSEPSVEEVKMKYDTPEDVKVPFFKEKKKTWAGPAVAAPLYPSGGAFAGYAPAPVPAPIPATEAQQPQGAVASYFAMSGGQQQPQVQYQQEQEQGAAASYFAMSGQPQSQNLPSTNPWGRQ</sequence>
<feature type="compositionally biased region" description="Low complexity" evidence="1">
    <location>
        <begin position="324"/>
        <end position="337"/>
    </location>
</feature>
<reference evidence="3 4" key="1">
    <citation type="submission" date="2017-07" db="EMBL/GenBank/DDBJ databases">
        <title>Genome sequence of the Sordaria macrospora wild type strain R19027.</title>
        <authorList>
            <person name="Nowrousian M."/>
            <person name="Teichert I."/>
            <person name="Kueck U."/>
        </authorList>
    </citation>
    <scope>NUCLEOTIDE SEQUENCE [LARGE SCALE GENOMIC DNA]</scope>
    <source>
        <strain evidence="3 4">R19027</strain>
        <tissue evidence="3">Mycelium</tissue>
    </source>
</reference>
<feature type="region of interest" description="Disordered" evidence="1">
    <location>
        <begin position="324"/>
        <end position="364"/>
    </location>
</feature>
<gene>
    <name evidence="3" type="ORF">SMACR_05259</name>
</gene>
<protein>
    <submittedName>
        <fullName evidence="3">Uncharacterized protein</fullName>
    </submittedName>
</protein>
<evidence type="ECO:0000256" key="1">
    <source>
        <dbReference type="SAM" id="MobiDB-lite"/>
    </source>
</evidence>
<evidence type="ECO:0000313" key="4">
    <source>
        <dbReference type="Proteomes" id="UP000433876"/>
    </source>
</evidence>
<feature type="transmembrane region" description="Helical" evidence="2">
    <location>
        <begin position="156"/>
        <end position="177"/>
    </location>
</feature>